<dbReference type="CDD" id="cd06755">
    <property type="entry name" value="PDZ_RapGEF2_RapGEF6-like"/>
    <property type="match status" value="1"/>
</dbReference>
<dbReference type="InParanoid" id="E9GT56"/>
<sequence>MTPIGSGVHLGHTLVYDRDLPLSIAQVQGLAATFRHAETFPPQPTLIPQGRLSLFLTKLEITCSLLSKRLLFTFPRYRSGLLTLKTSGKWPDDLEAVRRIKAAFYIYKLAEKLCVYFDLVVRVFTDHIIVERRGYIFKLGIAYHRDVALLKRFVEPNGIVKYRDNPESLLLQRDQEITPRLAAALRALHADALHAEQTACSTAVRLAKRWIASHMLLEYLEEEAVEMIVASLFVDSTMYGLPSEEESGAKSSLDDAIDWVGPLTPQVAFFRFLQLVSTYDWTSQPLVISNFNNDHTPEVIRDIETSVAAQRAQLKSPLVLVTPYDPSGVAFTRSTPPLPVWSRLMVLAQESLKLLLERAVARHLYTLDSVLDKKVKSHEHQPKKKLSIYDYEPVDRMLDEKKIHLIRRMTISKSCSNSPTPQGIRQYDSVGELGELCRVMVFAVVEKAGTVVMNNGEELDSWSVIINGHVEIDGGASGEPGRALHLGDSIFHKGEENTRRHEENGRLVLVTEQRTQIGSASSSQRSHIVIKLRMLDFASAEKAQIRTVTLTRPSRDEILHFSILGGFERGFGIFVSKVEKGSKADEVGLKRGDQILEVNGQSFEHVSHVRALEILRASTHLSITVRSNLHAFKEMLNTPDNSPRPRGKKLESKSSSSNKMLGGSSSDVHSDSGSAGHTCPSPCKDKAALIGSKSAGGSGGFMTLGHRTKLKQIWGKINHQLVSQTHKEAVGDEVMYGSTTGSADSSAAQSGAVGSALTGNSVIQMYMSHSNPDLTSICYDDSRADYPEHALKVFKADQSSKYLLIHKETTAREVVMLSLQEFQITDPSSNYSLCEVTVTDSSIIKQRRLPDQLQNLTERISVASRYYLKNNHSTETLVPDELAGELMLQSQVQFLHLNAVEVAVQLTLQDFAIFTQIESTKYVDDLFQLRSKYGTPHLSQFSELVNREMFWVVTEICAEHNLMRRMRAIKQFIKVARQPRSVTDLKQSLCATWECKECKNFNSMFNIISGLGHGAVSRLKQTWEKLPGKYQRLFRDMQDLMDPSRNMSKYQNLINSEHVQPPMDLTFIHLGNDTRVDGLINFEKLRMIAKEVRSLSHMCSAPYDLFTMLQLGGQPPSAAMMAMNQLTTGSGMAGGAIHHDRHHLSSATVKRRKKSAAMPNSKKMFEEAQMVRRVKAYLSNMKVITDEEQLRHMSVEVEPPAKGNPLAATSSNSGSSGGSGGGGGSESRATGALVLSAVNHHVRKRHPSPTLSTTSTASSTSATSESRRGQQGPKFGAASPQSVRKMLALSEPSKTRPYQAPNRPMGSCSVSMALPLPGSGLLQQHSPSPSPSLD</sequence>
<evidence type="ECO:0000259" key="3">
    <source>
        <dbReference type="PROSITE" id="PS50009"/>
    </source>
</evidence>
<dbReference type="Gene3D" id="3.10.20.90">
    <property type="entry name" value="Phosphatidylinositol 3-kinase Catalytic Subunit, Chain A, domain 1"/>
    <property type="match status" value="1"/>
</dbReference>
<dbReference type="InterPro" id="IPR035369">
    <property type="entry name" value="Nrap_D4"/>
</dbReference>
<dbReference type="InterPro" id="IPR036034">
    <property type="entry name" value="PDZ_sf"/>
</dbReference>
<feature type="region of interest" description="Disordered" evidence="2">
    <location>
        <begin position="1199"/>
        <end position="1228"/>
    </location>
</feature>
<dbReference type="HOGENOM" id="CLU_258860_0_0_1"/>
<proteinExistence type="predicted"/>
<organism evidence="6 7">
    <name type="scientific">Daphnia pulex</name>
    <name type="common">Water flea</name>
    <dbReference type="NCBI Taxonomy" id="6669"/>
    <lineage>
        <taxon>Eukaryota</taxon>
        <taxon>Metazoa</taxon>
        <taxon>Ecdysozoa</taxon>
        <taxon>Arthropoda</taxon>
        <taxon>Crustacea</taxon>
        <taxon>Branchiopoda</taxon>
        <taxon>Diplostraca</taxon>
        <taxon>Cladocera</taxon>
        <taxon>Anomopoda</taxon>
        <taxon>Daphniidae</taxon>
        <taxon>Daphnia</taxon>
    </lineage>
</organism>
<dbReference type="Gene3D" id="2.60.120.10">
    <property type="entry name" value="Jelly Rolls"/>
    <property type="match status" value="1"/>
</dbReference>
<protein>
    <recommendedName>
        <fullName evidence="8">Rap guanine nucleotide exchange factor</fullName>
    </recommendedName>
</protein>
<name>E9GT56_DAPPU</name>
<gene>
    <name evidence="6" type="ORF">DAPPUDRAFT_106274</name>
</gene>
<feature type="domain" description="Ras-associating" evidence="5">
    <location>
        <begin position="787"/>
        <end position="873"/>
    </location>
</feature>
<feature type="region of interest" description="Disordered" evidence="2">
    <location>
        <begin position="1241"/>
        <end position="1334"/>
    </location>
</feature>
<dbReference type="PANTHER" id="PTHR17972">
    <property type="entry name" value="NUCLEOLAR RNA-ASSOCIATED PROTEIN"/>
    <property type="match status" value="1"/>
</dbReference>
<dbReference type="PhylomeDB" id="E9GT56"/>
<dbReference type="InterPro" id="IPR001895">
    <property type="entry name" value="RASGEF_cat_dom"/>
</dbReference>
<dbReference type="OrthoDB" id="10251401at2759"/>
<dbReference type="SUPFAM" id="SSF48366">
    <property type="entry name" value="Ras GEF"/>
    <property type="match status" value="1"/>
</dbReference>
<feature type="compositionally biased region" description="Gly residues" evidence="2">
    <location>
        <begin position="1215"/>
        <end position="1225"/>
    </location>
</feature>
<evidence type="ECO:0000259" key="5">
    <source>
        <dbReference type="PROSITE" id="PS50200"/>
    </source>
</evidence>
<dbReference type="Pfam" id="PF00595">
    <property type="entry name" value="PDZ"/>
    <property type="match status" value="1"/>
</dbReference>
<dbReference type="Pfam" id="PF00788">
    <property type="entry name" value="RA"/>
    <property type="match status" value="1"/>
</dbReference>
<dbReference type="InterPro" id="IPR035370">
    <property type="entry name" value="Nrap_D5"/>
</dbReference>
<dbReference type="KEGG" id="dpx:DAPPUDRAFT_106274"/>
<dbReference type="CDD" id="cd01785">
    <property type="entry name" value="RA_PDZ-GEF1"/>
    <property type="match status" value="1"/>
</dbReference>
<evidence type="ECO:0000256" key="1">
    <source>
        <dbReference type="PROSITE-ProRule" id="PRU00168"/>
    </source>
</evidence>
<dbReference type="GO" id="GO:0016324">
    <property type="term" value="C:apical plasma membrane"/>
    <property type="evidence" value="ECO:0000318"/>
    <property type="project" value="GO_Central"/>
</dbReference>
<evidence type="ECO:0000256" key="2">
    <source>
        <dbReference type="SAM" id="MobiDB-lite"/>
    </source>
</evidence>
<dbReference type="Pfam" id="PF17406">
    <property type="entry name" value="Nrap_D5"/>
    <property type="match status" value="1"/>
</dbReference>
<dbReference type="PROSITE" id="PS50106">
    <property type="entry name" value="PDZ"/>
    <property type="match status" value="1"/>
</dbReference>
<dbReference type="EMBL" id="GL732563">
    <property type="protein sequence ID" value="EFX77330.1"/>
    <property type="molecule type" value="Genomic_DNA"/>
</dbReference>
<evidence type="ECO:0000313" key="7">
    <source>
        <dbReference type="Proteomes" id="UP000000305"/>
    </source>
</evidence>
<dbReference type="InterPro" id="IPR000159">
    <property type="entry name" value="RA_dom"/>
</dbReference>
<keyword evidence="1" id="KW-0344">Guanine-nucleotide releasing factor</keyword>
<dbReference type="eggNOG" id="KOG3542">
    <property type="taxonomic scope" value="Eukaryota"/>
</dbReference>
<dbReference type="InterPro" id="IPR001478">
    <property type="entry name" value="PDZ"/>
</dbReference>
<dbReference type="PROSITE" id="PS50009">
    <property type="entry name" value="RASGEF_CAT"/>
    <property type="match status" value="1"/>
</dbReference>
<dbReference type="SMART" id="SM00314">
    <property type="entry name" value="RA"/>
    <property type="match status" value="1"/>
</dbReference>
<dbReference type="GO" id="GO:0005085">
    <property type="term" value="F:guanyl-nucleotide exchange factor activity"/>
    <property type="evidence" value="ECO:0000318"/>
    <property type="project" value="GO_Central"/>
</dbReference>
<evidence type="ECO:0008006" key="8">
    <source>
        <dbReference type="Google" id="ProtNLM"/>
    </source>
</evidence>
<dbReference type="GO" id="GO:0005886">
    <property type="term" value="C:plasma membrane"/>
    <property type="evidence" value="ECO:0000318"/>
    <property type="project" value="GO_Central"/>
</dbReference>
<dbReference type="Pfam" id="PF17405">
    <property type="entry name" value="Nrap_D4"/>
    <property type="match status" value="1"/>
</dbReference>
<dbReference type="eggNOG" id="KOG2054">
    <property type="taxonomic scope" value="Eukaryota"/>
</dbReference>
<dbReference type="PANTHER" id="PTHR17972:SF0">
    <property type="entry name" value="NUCLEOLAR PROTEIN 6"/>
    <property type="match status" value="1"/>
</dbReference>
<feature type="domain" description="Ras-GEF" evidence="3">
    <location>
        <begin position="898"/>
        <end position="1132"/>
    </location>
</feature>
<dbReference type="PROSITE" id="PS50200">
    <property type="entry name" value="RA"/>
    <property type="match status" value="1"/>
</dbReference>
<feature type="compositionally biased region" description="Low complexity" evidence="2">
    <location>
        <begin position="1248"/>
        <end position="1264"/>
    </location>
</feature>
<feature type="compositionally biased region" description="Low complexity" evidence="2">
    <location>
        <begin position="653"/>
        <end position="677"/>
    </location>
</feature>
<dbReference type="FunCoup" id="E9GT56">
    <property type="interactions" value="794"/>
</dbReference>
<feature type="compositionally biased region" description="Basic residues" evidence="2">
    <location>
        <begin position="1142"/>
        <end position="1155"/>
    </location>
</feature>
<evidence type="ECO:0000259" key="4">
    <source>
        <dbReference type="PROSITE" id="PS50106"/>
    </source>
</evidence>
<dbReference type="InterPro" id="IPR036964">
    <property type="entry name" value="RASGEF_cat_dom_sf"/>
</dbReference>
<reference evidence="6 7" key="1">
    <citation type="journal article" date="2011" name="Science">
        <title>The ecoresponsive genome of Daphnia pulex.</title>
        <authorList>
            <person name="Colbourne J.K."/>
            <person name="Pfrender M.E."/>
            <person name="Gilbert D."/>
            <person name="Thomas W.K."/>
            <person name="Tucker A."/>
            <person name="Oakley T.H."/>
            <person name="Tokishita S."/>
            <person name="Aerts A."/>
            <person name="Arnold G.J."/>
            <person name="Basu M.K."/>
            <person name="Bauer D.J."/>
            <person name="Caceres C.E."/>
            <person name="Carmel L."/>
            <person name="Casola C."/>
            <person name="Choi J.H."/>
            <person name="Detter J.C."/>
            <person name="Dong Q."/>
            <person name="Dusheyko S."/>
            <person name="Eads B.D."/>
            <person name="Frohlich T."/>
            <person name="Geiler-Samerotte K.A."/>
            <person name="Gerlach D."/>
            <person name="Hatcher P."/>
            <person name="Jogdeo S."/>
            <person name="Krijgsveld J."/>
            <person name="Kriventseva E.V."/>
            <person name="Kultz D."/>
            <person name="Laforsch C."/>
            <person name="Lindquist E."/>
            <person name="Lopez J."/>
            <person name="Manak J.R."/>
            <person name="Muller J."/>
            <person name="Pangilinan J."/>
            <person name="Patwardhan R.P."/>
            <person name="Pitluck S."/>
            <person name="Pritham E.J."/>
            <person name="Rechtsteiner A."/>
            <person name="Rho M."/>
            <person name="Rogozin I.B."/>
            <person name="Sakarya O."/>
            <person name="Salamov A."/>
            <person name="Schaack S."/>
            <person name="Shapiro H."/>
            <person name="Shiga Y."/>
            <person name="Skalitzky C."/>
            <person name="Smith Z."/>
            <person name="Souvorov A."/>
            <person name="Sung W."/>
            <person name="Tang Z."/>
            <person name="Tsuchiya D."/>
            <person name="Tu H."/>
            <person name="Vos H."/>
            <person name="Wang M."/>
            <person name="Wolf Y.I."/>
            <person name="Yamagata H."/>
            <person name="Yamada T."/>
            <person name="Ye Y."/>
            <person name="Shaw J.R."/>
            <person name="Andrews J."/>
            <person name="Crease T.J."/>
            <person name="Tang H."/>
            <person name="Lucas S.M."/>
            <person name="Robertson H.M."/>
            <person name="Bork P."/>
            <person name="Koonin E.V."/>
            <person name="Zdobnov E.M."/>
            <person name="Grigoriev I.V."/>
            <person name="Lynch M."/>
            <person name="Boore J.L."/>
        </authorList>
    </citation>
    <scope>NUCLEOTIDE SEQUENCE [LARGE SCALE GENOMIC DNA]</scope>
</reference>
<accession>E9GT56</accession>
<dbReference type="SUPFAM" id="SSF54236">
    <property type="entry name" value="Ubiquitin-like"/>
    <property type="match status" value="1"/>
</dbReference>
<dbReference type="Gene3D" id="2.30.42.10">
    <property type="match status" value="1"/>
</dbReference>
<dbReference type="CDD" id="cd00155">
    <property type="entry name" value="RasGEF"/>
    <property type="match status" value="1"/>
</dbReference>
<evidence type="ECO:0000313" key="6">
    <source>
        <dbReference type="EMBL" id="EFX77330.1"/>
    </source>
</evidence>
<feature type="region of interest" description="Disordered" evidence="2">
    <location>
        <begin position="635"/>
        <end position="680"/>
    </location>
</feature>
<dbReference type="InterPro" id="IPR029071">
    <property type="entry name" value="Ubiquitin-like_domsf"/>
</dbReference>
<dbReference type="Pfam" id="PF00617">
    <property type="entry name" value="RasGEF"/>
    <property type="match status" value="1"/>
</dbReference>
<keyword evidence="7" id="KW-1185">Reference proteome</keyword>
<dbReference type="SUPFAM" id="SSF50156">
    <property type="entry name" value="PDZ domain-like"/>
    <property type="match status" value="1"/>
</dbReference>
<dbReference type="Proteomes" id="UP000000305">
    <property type="component" value="Unassembled WGS sequence"/>
</dbReference>
<dbReference type="SMART" id="SM00228">
    <property type="entry name" value="PDZ"/>
    <property type="match status" value="1"/>
</dbReference>
<feature type="region of interest" description="Disordered" evidence="2">
    <location>
        <begin position="1142"/>
        <end position="1161"/>
    </location>
</feature>
<dbReference type="GO" id="GO:0007265">
    <property type="term" value="P:Ras protein signal transduction"/>
    <property type="evidence" value="ECO:0000318"/>
    <property type="project" value="GO_Central"/>
</dbReference>
<feature type="domain" description="PDZ" evidence="4">
    <location>
        <begin position="547"/>
        <end position="618"/>
    </location>
</feature>
<dbReference type="InterPro" id="IPR005554">
    <property type="entry name" value="NOL6/Upt22"/>
</dbReference>
<dbReference type="Gene3D" id="1.10.840.10">
    <property type="entry name" value="Ras guanine-nucleotide exchange factors catalytic domain"/>
    <property type="match status" value="1"/>
</dbReference>
<dbReference type="SMART" id="SM00147">
    <property type="entry name" value="RasGEF"/>
    <property type="match status" value="1"/>
</dbReference>
<dbReference type="InterPro" id="IPR023578">
    <property type="entry name" value="Ras_GEF_dom_sf"/>
</dbReference>
<dbReference type="InterPro" id="IPR014710">
    <property type="entry name" value="RmlC-like_jellyroll"/>
</dbReference>
<dbReference type="STRING" id="6669.E9GT56"/>